<dbReference type="InterPro" id="IPR006047">
    <property type="entry name" value="GH13_cat_dom"/>
</dbReference>
<dbReference type="SMART" id="SM00642">
    <property type="entry name" value="Aamy"/>
    <property type="match status" value="1"/>
</dbReference>
<feature type="domain" description="Glycosyl hydrolase family 13 catalytic" evidence="2">
    <location>
        <begin position="30"/>
        <end position="433"/>
    </location>
</feature>
<dbReference type="PANTHER" id="PTHR10357:SF179">
    <property type="entry name" value="NEUTRAL AND BASIC AMINO ACID TRANSPORT PROTEIN RBAT"/>
    <property type="match status" value="1"/>
</dbReference>
<dbReference type="InterPro" id="IPR017853">
    <property type="entry name" value="GH"/>
</dbReference>
<dbReference type="GO" id="GO:0009313">
    <property type="term" value="P:oligosaccharide catabolic process"/>
    <property type="evidence" value="ECO:0007669"/>
    <property type="project" value="TreeGrafter"/>
</dbReference>
<name>A0A1H4SZX1_9PSEU</name>
<evidence type="ECO:0000313" key="3">
    <source>
        <dbReference type="EMBL" id="SEC49743.1"/>
    </source>
</evidence>
<protein>
    <submittedName>
        <fullName evidence="3">Alpha-glucosidase</fullName>
    </submittedName>
</protein>
<dbReference type="InterPro" id="IPR045857">
    <property type="entry name" value="O16G_dom_2"/>
</dbReference>
<accession>A0A1H4SZX1</accession>
<dbReference type="Gene3D" id="3.90.400.10">
    <property type="entry name" value="Oligo-1,6-glucosidase, Domain 2"/>
    <property type="match status" value="1"/>
</dbReference>
<dbReference type="AlphaFoldDB" id="A0A1H4SZX1"/>
<reference evidence="4" key="1">
    <citation type="submission" date="2016-10" db="EMBL/GenBank/DDBJ databases">
        <authorList>
            <person name="Varghese N."/>
            <person name="Submissions S."/>
        </authorList>
    </citation>
    <scope>NUCLEOTIDE SEQUENCE [LARGE SCALE GENOMIC DNA]</scope>
    <source>
        <strain evidence="4">DSM 44544</strain>
    </source>
</reference>
<evidence type="ECO:0000313" key="4">
    <source>
        <dbReference type="Proteomes" id="UP000199622"/>
    </source>
</evidence>
<organism evidence="3 4">
    <name type="scientific">Amycolatopsis tolypomycina</name>
    <dbReference type="NCBI Taxonomy" id="208445"/>
    <lineage>
        <taxon>Bacteria</taxon>
        <taxon>Bacillati</taxon>
        <taxon>Actinomycetota</taxon>
        <taxon>Actinomycetes</taxon>
        <taxon>Pseudonocardiales</taxon>
        <taxon>Pseudonocardiaceae</taxon>
        <taxon>Amycolatopsis</taxon>
    </lineage>
</organism>
<dbReference type="EMBL" id="FNSO01000004">
    <property type="protein sequence ID" value="SEC49743.1"/>
    <property type="molecule type" value="Genomic_DNA"/>
</dbReference>
<keyword evidence="4" id="KW-1185">Reference proteome</keyword>
<dbReference type="PANTHER" id="PTHR10357">
    <property type="entry name" value="ALPHA-AMYLASE FAMILY MEMBER"/>
    <property type="match status" value="1"/>
</dbReference>
<evidence type="ECO:0000256" key="1">
    <source>
        <dbReference type="ARBA" id="ARBA00008061"/>
    </source>
</evidence>
<evidence type="ECO:0000259" key="2">
    <source>
        <dbReference type="SMART" id="SM00642"/>
    </source>
</evidence>
<proteinExistence type="inferred from homology"/>
<dbReference type="Gene3D" id="3.20.20.80">
    <property type="entry name" value="Glycosidases"/>
    <property type="match status" value="1"/>
</dbReference>
<dbReference type="Proteomes" id="UP000199622">
    <property type="component" value="Unassembled WGS sequence"/>
</dbReference>
<dbReference type="GO" id="GO:0004556">
    <property type="term" value="F:alpha-amylase activity"/>
    <property type="evidence" value="ECO:0007669"/>
    <property type="project" value="TreeGrafter"/>
</dbReference>
<sequence length="562" mass="61677">MCRGRACEDLGVPRIPARPRSFWDDAVVYQLYVRSFADSDGDGVGDLGGVIGRLGHIAALGADAIWLNPCYPSPQADHGYDIADYHAVNPEYGTLETFDRLVAEAHARGLRVLMDLVPNHCSERHPWFTAALAAGPGSPERARFVFRDGRGDEPPNNWRSVFGGPAWTRVTEPDGTPGQWYLHLFAREQPDFDWRHPEVLAYFDDVLRFWFDRGVDGFRIDVCHGLVKDAALRDWPGDGYNAHSWNQPGVHEIFRRWHALAAGYGPERDLLLVGEVWVPDPADLDHYLRPDELHQAFSFDLLVQPWDARALRAAVERTTARTTATGAPAAWTLANHDVHRTVTRYGITRPEPAPASNDAFAALLRPRGEVDVELGQRRARAALLLLLALPGSVFLYQGEELGLPEVLDLPAEARQDPVFHRTGGREQGRDGCRVPLPWTADAPAFGFGTGVPWLPQPEWFGRYAVDVQEADEASVLHFSRRAIQARRHLGLGAPGPVEWLDPGDDAVLAFRRGQLVCAVNTGSTAFTAPAAWGAAVVSSAGNSSGGNSGVAGDSAAWFLPAR</sequence>
<dbReference type="Pfam" id="PF00128">
    <property type="entry name" value="Alpha-amylase"/>
    <property type="match status" value="1"/>
</dbReference>
<dbReference type="STRING" id="208445.SAMN04489727_3969"/>
<comment type="similarity">
    <text evidence="1">Belongs to the glycosyl hydrolase 13 family.</text>
</comment>
<dbReference type="CDD" id="cd11332">
    <property type="entry name" value="AmyAc_OligoGlu_TS"/>
    <property type="match status" value="1"/>
</dbReference>
<dbReference type="SUPFAM" id="SSF51445">
    <property type="entry name" value="(Trans)glycosidases"/>
    <property type="match status" value="1"/>
</dbReference>
<gene>
    <name evidence="3" type="ORF">SAMN04489727_3969</name>
</gene>